<evidence type="ECO:0000313" key="1">
    <source>
        <dbReference type="EMBL" id="HII71034.1"/>
    </source>
</evidence>
<proteinExistence type="predicted"/>
<evidence type="ECO:0000313" key="2">
    <source>
        <dbReference type="Proteomes" id="UP000619545"/>
    </source>
</evidence>
<comment type="caution">
    <text evidence="1">The sequence shown here is derived from an EMBL/GenBank/DDBJ whole genome shotgun (WGS) entry which is preliminary data.</text>
</comment>
<dbReference type="AlphaFoldDB" id="A0A832T7I0"/>
<dbReference type="Proteomes" id="UP000619545">
    <property type="component" value="Unassembled WGS sequence"/>
</dbReference>
<name>A0A832T7I0_9EURY</name>
<organism evidence="1 2">
    <name type="scientific">Methanopyrus kandleri</name>
    <dbReference type="NCBI Taxonomy" id="2320"/>
    <lineage>
        <taxon>Archaea</taxon>
        <taxon>Methanobacteriati</taxon>
        <taxon>Methanobacteriota</taxon>
        <taxon>Methanomada group</taxon>
        <taxon>Methanopyri</taxon>
        <taxon>Methanopyrales</taxon>
        <taxon>Methanopyraceae</taxon>
        <taxon>Methanopyrus</taxon>
    </lineage>
</organism>
<gene>
    <name evidence="1" type="ORF">HA336_07385</name>
</gene>
<accession>A0A832T7I0</accession>
<dbReference type="RefSeq" id="WP_148679846.1">
    <property type="nucleotide sequence ID" value="NZ_DUJS01000005.1"/>
</dbReference>
<dbReference type="EMBL" id="DUJS01000005">
    <property type="protein sequence ID" value="HII71034.1"/>
    <property type="molecule type" value="Genomic_DNA"/>
</dbReference>
<protein>
    <submittedName>
        <fullName evidence="1">Uncharacterized protein</fullName>
    </submittedName>
</protein>
<sequence length="178" mass="20964">MKVPTVCYRDVQRCETSDWSSYEEYLDDVLREIASEEPEVLRFEIGGCRRGTLHAITAFDVLFRLYRSKRRVGKVMIDGVDVTGVLKPIYEQVFSNYDIVRAKVGIPEGHRHIRTEIETRDGRRIVFQEATMSNLLRAFVTVKTRPDVVYVELKRKKFDVPEYAEWQLIETSTRTRRR</sequence>
<dbReference type="GeneID" id="41583475"/>
<reference evidence="1" key="1">
    <citation type="journal article" date="2020" name="bioRxiv">
        <title>A rank-normalized archaeal taxonomy based on genome phylogeny resolves widespread incomplete and uneven classifications.</title>
        <authorList>
            <person name="Rinke C."/>
            <person name="Chuvochina M."/>
            <person name="Mussig A.J."/>
            <person name="Chaumeil P.-A."/>
            <person name="Waite D.W."/>
            <person name="Whitman W.B."/>
            <person name="Parks D.H."/>
            <person name="Hugenholtz P."/>
        </authorList>
    </citation>
    <scope>NUCLEOTIDE SEQUENCE</scope>
    <source>
        <strain evidence="1">UBA8853</strain>
    </source>
</reference>